<name>A0AAJ1QZF9_9FLAO</name>
<dbReference type="AlphaFoldDB" id="A0AAJ1QZF9"/>
<dbReference type="Proteomes" id="UP001228636">
    <property type="component" value="Unassembled WGS sequence"/>
</dbReference>
<evidence type="ECO:0008006" key="3">
    <source>
        <dbReference type="Google" id="ProtNLM"/>
    </source>
</evidence>
<evidence type="ECO:0000313" key="1">
    <source>
        <dbReference type="EMBL" id="MDN3620431.1"/>
    </source>
</evidence>
<organism evidence="1 2">
    <name type="scientific">Polaribacter sejongensis</name>
    <dbReference type="NCBI Taxonomy" id="985043"/>
    <lineage>
        <taxon>Bacteria</taxon>
        <taxon>Pseudomonadati</taxon>
        <taxon>Bacteroidota</taxon>
        <taxon>Flavobacteriia</taxon>
        <taxon>Flavobacteriales</taxon>
        <taxon>Flavobacteriaceae</taxon>
    </lineage>
</organism>
<protein>
    <recommendedName>
        <fullName evidence="3">DUF2971 domain-containing protein</fullName>
    </recommendedName>
</protein>
<sequence length="242" mass="28486">MDKIFRLRPIDNFTIEELNEGYLWFSRPTEYKDNEDSNIFSFIKENESIDDSFNRIYTDNDKIGKLSKLIGICCFTKTLPKLNIWKIFPKGYNGIFIEYDKNIIEQHFIDTIGLGDCFKNVEYISRPTLFKSYSKHDIIWKNYEDGGASYKSLREIEKDPRLLDQLFLKMFTRINEKFSSQNEARIIIANENIPDYSENIKGYKIKIPKKSILNIHVKSNTSKKFIKTLNDLDIKITVANTV</sequence>
<reference evidence="1 2" key="1">
    <citation type="journal article" date="2014" name="Int. J. Syst. Evol. Microbiol.">
        <title>Complete genome sequence of Corynebacterium casei LMG S-19264T (=DSM 44701T), isolated from a smear-ripened cheese.</title>
        <authorList>
            <consortium name="US DOE Joint Genome Institute (JGI-PGF)"/>
            <person name="Walter F."/>
            <person name="Albersmeier A."/>
            <person name="Kalinowski J."/>
            <person name="Ruckert C."/>
        </authorList>
    </citation>
    <scope>NUCLEOTIDE SEQUENCE [LARGE SCALE GENOMIC DNA]</scope>
    <source>
        <strain evidence="1 2">CECT 8670</strain>
    </source>
</reference>
<proteinExistence type="predicted"/>
<dbReference type="RefSeq" id="WP_261973467.1">
    <property type="nucleotide sequence ID" value="NZ_CP103460.1"/>
</dbReference>
<evidence type="ECO:0000313" key="2">
    <source>
        <dbReference type="Proteomes" id="UP001228636"/>
    </source>
</evidence>
<accession>A0AAJ1QZF9</accession>
<dbReference type="EMBL" id="JAUFQH010000010">
    <property type="protein sequence ID" value="MDN3620431.1"/>
    <property type="molecule type" value="Genomic_DNA"/>
</dbReference>
<comment type="caution">
    <text evidence="1">The sequence shown here is derived from an EMBL/GenBank/DDBJ whole genome shotgun (WGS) entry which is preliminary data.</text>
</comment>
<gene>
    <name evidence="1" type="ORF">QWY81_13270</name>
</gene>